<organism evidence="3">
    <name type="scientific">Dissoconium aciculare CBS 342.82</name>
    <dbReference type="NCBI Taxonomy" id="1314786"/>
    <lineage>
        <taxon>Eukaryota</taxon>
        <taxon>Fungi</taxon>
        <taxon>Dikarya</taxon>
        <taxon>Ascomycota</taxon>
        <taxon>Pezizomycotina</taxon>
        <taxon>Dothideomycetes</taxon>
        <taxon>Dothideomycetidae</taxon>
        <taxon>Mycosphaerellales</taxon>
        <taxon>Dissoconiaceae</taxon>
        <taxon>Dissoconium</taxon>
    </lineage>
</organism>
<reference evidence="3" key="3">
    <citation type="submission" date="2025-08" db="UniProtKB">
        <authorList>
            <consortium name="RefSeq"/>
        </authorList>
    </citation>
    <scope>IDENTIFICATION</scope>
    <source>
        <strain evidence="3">CBS 342.82</strain>
    </source>
</reference>
<feature type="signal peptide" evidence="1">
    <location>
        <begin position="1"/>
        <end position="17"/>
    </location>
</feature>
<reference evidence="3" key="2">
    <citation type="submission" date="2020-04" db="EMBL/GenBank/DDBJ databases">
        <authorList>
            <consortium name="NCBI Genome Project"/>
        </authorList>
    </citation>
    <scope>NUCLEOTIDE SEQUENCE</scope>
    <source>
        <strain evidence="3">CBS 342.82</strain>
    </source>
</reference>
<accession>A0A6J3M3K0</accession>
<gene>
    <name evidence="3" type="ORF">K489DRAFT_320587</name>
</gene>
<dbReference type="Proteomes" id="UP000504637">
    <property type="component" value="Unplaced"/>
</dbReference>
<dbReference type="AlphaFoldDB" id="A0A6J3M3K0"/>
<dbReference type="OrthoDB" id="3937708at2759"/>
<protein>
    <submittedName>
        <fullName evidence="3">Uncharacterized protein</fullName>
    </submittedName>
</protein>
<evidence type="ECO:0000313" key="3">
    <source>
        <dbReference type="RefSeq" id="XP_033459115.1"/>
    </source>
</evidence>
<feature type="chain" id="PRO_5026768436" evidence="1">
    <location>
        <begin position="18"/>
        <end position="151"/>
    </location>
</feature>
<keyword evidence="1" id="KW-0732">Signal</keyword>
<reference evidence="3" key="1">
    <citation type="submission" date="2020-01" db="EMBL/GenBank/DDBJ databases">
        <authorList>
            <consortium name="DOE Joint Genome Institute"/>
            <person name="Haridas S."/>
            <person name="Albert R."/>
            <person name="Binder M."/>
            <person name="Bloem J."/>
            <person name="Labutti K."/>
            <person name="Salamov A."/>
            <person name="Andreopoulos B."/>
            <person name="Baker S.E."/>
            <person name="Barry K."/>
            <person name="Bills G."/>
            <person name="Bluhm B.H."/>
            <person name="Cannon C."/>
            <person name="Castanera R."/>
            <person name="Culley D.E."/>
            <person name="Daum C."/>
            <person name="Ezra D."/>
            <person name="Gonzalez J.B."/>
            <person name="Henrissat B."/>
            <person name="Kuo A."/>
            <person name="Liang C."/>
            <person name="Lipzen A."/>
            <person name="Lutzoni F."/>
            <person name="Magnuson J."/>
            <person name="Mondo S."/>
            <person name="Nolan M."/>
            <person name="Ohm R."/>
            <person name="Pangilinan J."/>
            <person name="Park H.-J."/>
            <person name="Ramirez L."/>
            <person name="Alfaro M."/>
            <person name="Sun H."/>
            <person name="Tritt A."/>
            <person name="Yoshinaga Y."/>
            <person name="Zwiers L.-H."/>
            <person name="Turgeon B.G."/>
            <person name="Goodwin S.B."/>
            <person name="Spatafora J.W."/>
            <person name="Crous P.W."/>
            <person name="Grigoriev I.V."/>
        </authorList>
    </citation>
    <scope>NUCLEOTIDE SEQUENCE</scope>
    <source>
        <strain evidence="3">CBS 342.82</strain>
    </source>
</reference>
<dbReference type="RefSeq" id="XP_033459115.1">
    <property type="nucleotide sequence ID" value="XM_033601467.1"/>
</dbReference>
<proteinExistence type="predicted"/>
<feature type="non-terminal residue" evidence="3">
    <location>
        <position position="151"/>
    </location>
</feature>
<keyword evidence="2" id="KW-1185">Reference proteome</keyword>
<evidence type="ECO:0000313" key="2">
    <source>
        <dbReference type="Proteomes" id="UP000504637"/>
    </source>
</evidence>
<dbReference type="GeneID" id="54359267"/>
<name>A0A6J3M3K0_9PEZI</name>
<sequence length="151" mass="16030">MLVFSLLVALLAYVVSAQDCSGVCKSYGLDFVDGGNYYQNSASTANFTALQDFSGCQSDLADNILVDPQGDQYLCNSTPLTPDGTQQQIICPIAKDQLTSGEYSIIVLSNNGQCAPINYIRSFQLDVAPQVTSKIPLTVIITSTSAPATST</sequence>
<evidence type="ECO:0000256" key="1">
    <source>
        <dbReference type="SAM" id="SignalP"/>
    </source>
</evidence>